<dbReference type="FunCoup" id="A0A1Q3BDV5">
    <property type="interactions" value="1334"/>
</dbReference>
<gene>
    <name evidence="2" type="ORF">CFOL_v3_09716</name>
</gene>
<feature type="compositionally biased region" description="Basic and acidic residues" evidence="1">
    <location>
        <begin position="828"/>
        <end position="839"/>
    </location>
</feature>
<evidence type="ECO:0000313" key="2">
    <source>
        <dbReference type="EMBL" id="GAV66206.1"/>
    </source>
</evidence>
<reference evidence="3" key="1">
    <citation type="submission" date="2016-04" db="EMBL/GenBank/DDBJ databases">
        <title>Cephalotus genome sequencing.</title>
        <authorList>
            <person name="Fukushima K."/>
            <person name="Hasebe M."/>
            <person name="Fang X."/>
        </authorList>
    </citation>
    <scope>NUCLEOTIDE SEQUENCE [LARGE SCALE GENOMIC DNA]</scope>
    <source>
        <strain evidence="3">cv. St1</strain>
    </source>
</reference>
<feature type="region of interest" description="Disordered" evidence="1">
    <location>
        <begin position="511"/>
        <end position="568"/>
    </location>
</feature>
<evidence type="ECO:0000313" key="3">
    <source>
        <dbReference type="Proteomes" id="UP000187406"/>
    </source>
</evidence>
<dbReference type="PANTHER" id="PTHR34837">
    <property type="entry name" value="OS05G0595500 PROTEIN"/>
    <property type="match status" value="1"/>
</dbReference>
<dbReference type="OrthoDB" id="1938945at2759"/>
<accession>A0A1Q3BDV5</accession>
<feature type="compositionally biased region" description="Basic and acidic residues" evidence="1">
    <location>
        <begin position="531"/>
        <end position="549"/>
    </location>
</feature>
<sequence>MPRSSRHKSSKHSSRDARDYSDSEKDSSLKDRKGKEEITARAAKESGFSEKRKLESKDGKDVVVSGNGEYAEEYSSSKRRKGKIDEGGDDRWNGGGEVSKKSKASADSKSKRRDDGEGAEDVRKSSGKSEWKHRDSSRKEGREGGGGEKEKEREKEREREKEKERERKGKEGKSEKLVNDEGHRSSTRQVAEKTEPIVQDQLQSPELDNQLERRVKKRKDSLGDGVKHQDDTGDVNDRRLSSRDDVAKDGKSKEEKHKDDSYRDKYREDVDRDSRYRDEKHRDERPAREHNNGRSDDKLLRSEKDTVEIRQKKSKPSEYDRERDREHDYEKEYDRDREFDYIRDRDRDLDHGRVRDRDRERDHDYERDRDRDRDRDHDRRDRDHDRDRDRDRDFDRDHDFDRDGSHLDDRSARYRDSRGKWRSPDDHGDYIDSKSRGIKMHYPDMDKKSLNSSRVESDADRGRSHSRQAQVDTTVSSNRRRASPSSSSHGGADDYRLLKQEDLKYRESVTELRHKANSSREIHGISGVAERSSKYRSAEKPVKMDDGHLGELSVERSSNSKASPMGLVERSPSLTSFERKYMNRTGVRRCLDAEETGWRSSAPGVSREMSSTDDRLSRDLLLEKPLVDESSQIDSSFYSRTNHSNSSSLIPPPPAFRAGVSSPSFMGSVEEDNRVNINSRYKRSGDPNVGRGQGTAWRGAPSWSAPVPNGFIPFQHGPPHGGFQAMMPQFPSPSLFGVRPSMEINHSGIPYHIPDADRFSSHLRPQGWQGSGPSHLHGWDGNNGVFRDEPHMYVAPDWDQNRHTMNGRGWETSVDMWKGQNGDVKMELPSKTQKEDHSSVHAPVDDTSSGQTGLRSQYEHDHPTNSVEIKSSATSPMKESTKSLPKATKEKSPDPSKVSNNDNFANHCRAYLSKLDISSELAGSELFSKCMSLLDVDQIATVDEDINMLVNLKDGARAVPKDLIMLLSPSLFPATNDSVFQRAMDHYKKQRVELSSFPMFNCRALDIISSSNQEKVLVCDMENAEELVSIGEAQMLNAPMPLLDQKKAEAVSTVTINENLGEPVLTISQEVQDCVNTTSLKLEVQDQDSSHENLADPLPMIRGELMTFGQAISEDADGNCLPSLEFASHGATITAGDGGDDEVEMSNTKGNESVCCADERQAFGDAFSGPLILSDGSTKASGPLIPGSNESESVIISRIHHSSESTH</sequence>
<comment type="caution">
    <text evidence="2">The sequence shown here is derived from an EMBL/GenBank/DDBJ whole genome shotgun (WGS) entry which is preliminary data.</text>
</comment>
<keyword evidence="3" id="KW-1185">Reference proteome</keyword>
<feature type="region of interest" description="Disordered" evidence="1">
    <location>
        <begin position="350"/>
        <end position="499"/>
    </location>
</feature>
<dbReference type="Proteomes" id="UP000187406">
    <property type="component" value="Unassembled WGS sequence"/>
</dbReference>
<dbReference type="AlphaFoldDB" id="A0A1Q3BDV5"/>
<feature type="compositionally biased region" description="Basic and acidic residues" evidence="1">
    <location>
        <begin position="350"/>
        <end position="463"/>
    </location>
</feature>
<feature type="region of interest" description="Disordered" evidence="1">
    <location>
        <begin position="1"/>
        <end position="331"/>
    </location>
</feature>
<organism evidence="2 3">
    <name type="scientific">Cephalotus follicularis</name>
    <name type="common">Albany pitcher plant</name>
    <dbReference type="NCBI Taxonomy" id="3775"/>
    <lineage>
        <taxon>Eukaryota</taxon>
        <taxon>Viridiplantae</taxon>
        <taxon>Streptophyta</taxon>
        <taxon>Embryophyta</taxon>
        <taxon>Tracheophyta</taxon>
        <taxon>Spermatophyta</taxon>
        <taxon>Magnoliopsida</taxon>
        <taxon>eudicotyledons</taxon>
        <taxon>Gunneridae</taxon>
        <taxon>Pentapetalae</taxon>
        <taxon>rosids</taxon>
        <taxon>fabids</taxon>
        <taxon>Oxalidales</taxon>
        <taxon>Cephalotaceae</taxon>
        <taxon>Cephalotus</taxon>
    </lineage>
</organism>
<feature type="compositionally biased region" description="Polar residues" evidence="1">
    <location>
        <begin position="846"/>
        <end position="855"/>
    </location>
</feature>
<feature type="compositionally biased region" description="Basic and acidic residues" evidence="1">
    <location>
        <begin position="220"/>
        <end position="331"/>
    </location>
</feature>
<feature type="compositionally biased region" description="Basic residues" evidence="1">
    <location>
        <begin position="1"/>
        <end position="12"/>
    </location>
</feature>
<feature type="compositionally biased region" description="Basic and acidic residues" evidence="1">
    <location>
        <begin position="13"/>
        <end position="61"/>
    </location>
</feature>
<name>A0A1Q3BDV5_CEPFO</name>
<feature type="region of interest" description="Disordered" evidence="1">
    <location>
        <begin position="678"/>
        <end position="702"/>
    </location>
</feature>
<dbReference type="STRING" id="3775.A0A1Q3BDV5"/>
<feature type="compositionally biased region" description="Polar residues" evidence="1">
    <location>
        <begin position="864"/>
        <end position="878"/>
    </location>
</feature>
<dbReference type="PANTHER" id="PTHR34837:SF1">
    <property type="entry name" value="LOW PROTEIN: ZINC FINGER CCCH DOMAIN PROTEIN"/>
    <property type="match status" value="1"/>
</dbReference>
<protein>
    <submittedName>
        <fullName evidence="2">Uncharacterized protein</fullName>
    </submittedName>
</protein>
<dbReference type="InParanoid" id="A0A1Q3BDV5"/>
<proteinExistence type="predicted"/>
<feature type="region of interest" description="Disordered" evidence="1">
    <location>
        <begin position="828"/>
        <end position="903"/>
    </location>
</feature>
<dbReference type="EMBL" id="BDDD01000461">
    <property type="protein sequence ID" value="GAV66206.1"/>
    <property type="molecule type" value="Genomic_DNA"/>
</dbReference>
<feature type="compositionally biased region" description="Basic and acidic residues" evidence="1">
    <location>
        <begin position="83"/>
        <end position="195"/>
    </location>
</feature>
<evidence type="ECO:0000256" key="1">
    <source>
        <dbReference type="SAM" id="MobiDB-lite"/>
    </source>
</evidence>
<feature type="compositionally biased region" description="Basic and acidic residues" evidence="1">
    <location>
        <begin position="511"/>
        <end position="523"/>
    </location>
</feature>